<dbReference type="Proteomes" id="UP000002943">
    <property type="component" value="Unassembled WGS sequence"/>
</dbReference>
<name>E3BKR2_9VIBR</name>
<dbReference type="STRING" id="796620.VIBC2010_11844"/>
<dbReference type="PRINTS" id="PR01490">
    <property type="entry name" value="RTXTOXIND"/>
</dbReference>
<dbReference type="OrthoDB" id="9775513at2"/>
<dbReference type="PANTHER" id="PTHR30386:SF17">
    <property type="entry name" value="ALKALINE PROTEASE SECRETION PROTEIN APRE"/>
    <property type="match status" value="1"/>
</dbReference>
<feature type="domain" description="AprE-like long alpha-helical hairpin" evidence="11">
    <location>
        <begin position="100"/>
        <end position="280"/>
    </location>
</feature>
<reference evidence="13 14" key="1">
    <citation type="journal article" date="2012" name="Int. J. Syst. Evol. Microbiol.">
        <title>Vibrio caribbeanicus sp. nov., isolated from the marine sponge Scleritoderma cyanea.</title>
        <authorList>
            <person name="Hoffmann M."/>
            <person name="Monday S.R."/>
            <person name="Allard M.W."/>
            <person name="Strain E.A."/>
            <person name="Whittaker P."/>
            <person name="Naum M."/>
            <person name="McCarthy P.J."/>
            <person name="Lopez J.V."/>
            <person name="Fischer M."/>
            <person name="Brown E.W."/>
        </authorList>
    </citation>
    <scope>NUCLEOTIDE SEQUENCE [LARGE SCALE GENOMIC DNA]</scope>
    <source>
        <strain evidence="13 14">ATCC BAA-2122</strain>
    </source>
</reference>
<keyword evidence="4 9" id="KW-1003">Cell membrane</keyword>
<dbReference type="InterPro" id="IPR058781">
    <property type="entry name" value="HH_AprE-like"/>
</dbReference>
<comment type="caution">
    <text evidence="13">The sequence shown here is derived from an EMBL/GenBank/DDBJ whole genome shotgun (WGS) entry which is preliminary data.</text>
</comment>
<evidence type="ECO:0000256" key="2">
    <source>
        <dbReference type="ARBA" id="ARBA00009477"/>
    </source>
</evidence>
<dbReference type="EMBL" id="AEIU01000075">
    <property type="protein sequence ID" value="EFP96256.1"/>
    <property type="molecule type" value="Genomic_DNA"/>
</dbReference>
<dbReference type="Pfam" id="PF25994">
    <property type="entry name" value="HH_AprE"/>
    <property type="match status" value="1"/>
</dbReference>
<sequence length="440" mass="49445">MKENRDPNDFALYVSMQRYLFVGMLALIFGLGGFVLWSVSLKIDGAVVASGQISVEAKQQAVQHPDGGIVKHIYIREGAFVEIGEPLLLLDGASLHTQQTVLKRKRVEARARIERLFSEISGSNELNYSSKLIEMGTGIEGFEEILNNEKMLFNARKTIIDQTKAQSQIRQKRTENVISGLQRQLAATKKQLKLTQKDLDAQERLQAQEFASKTQLRILHREAAKYESELGQLEASIAESRNTIADHEIEWLRQKTKFQEDAQSELQDLRVKQAELIENIDLNSIKLKRLVLRAPMSGRVLGLSANTIGGVIQAGTEIANIVPSSMPLVVNVRIDPLQIDRVSIGQEVRIRFPSFNAVTTPEVYGKIKNISADVISDPNSGTSFFTAEITLDEQAKQDLAELELVPGMLVDAFIRTDERTPASFLLKPIFEYWMYSMREE</sequence>
<protein>
    <recommendedName>
        <fullName evidence="9">Membrane fusion protein (MFP) family protein</fullName>
    </recommendedName>
</protein>
<comment type="similarity">
    <text evidence="2 9">Belongs to the membrane fusion protein (MFP) (TC 8.A.1) family.</text>
</comment>
<feature type="coiled-coil region" evidence="10">
    <location>
        <begin position="171"/>
        <end position="279"/>
    </location>
</feature>
<keyword evidence="10" id="KW-0175">Coiled coil</keyword>
<evidence type="ECO:0000256" key="3">
    <source>
        <dbReference type="ARBA" id="ARBA00022448"/>
    </source>
</evidence>
<keyword evidence="5 9" id="KW-0997">Cell inner membrane</keyword>
<proteinExistence type="inferred from homology"/>
<keyword evidence="6 9" id="KW-0812">Transmembrane</keyword>
<dbReference type="InterPro" id="IPR050739">
    <property type="entry name" value="MFP"/>
</dbReference>
<feature type="transmembrane region" description="Helical" evidence="9">
    <location>
        <begin position="20"/>
        <end position="39"/>
    </location>
</feature>
<comment type="subcellular location">
    <subcellularLocation>
        <location evidence="1 9">Cell inner membrane</location>
        <topology evidence="1 9">Single-pass membrane protein</topology>
    </subcellularLocation>
</comment>
<dbReference type="Gene3D" id="2.40.30.170">
    <property type="match status" value="1"/>
</dbReference>
<evidence type="ECO:0000313" key="13">
    <source>
        <dbReference type="EMBL" id="EFP96256.1"/>
    </source>
</evidence>
<evidence type="ECO:0000256" key="1">
    <source>
        <dbReference type="ARBA" id="ARBA00004377"/>
    </source>
</evidence>
<dbReference type="InterPro" id="IPR058982">
    <property type="entry name" value="Beta-barrel_AprE"/>
</dbReference>
<dbReference type="AlphaFoldDB" id="E3BKR2"/>
<evidence type="ECO:0000256" key="8">
    <source>
        <dbReference type="ARBA" id="ARBA00023136"/>
    </source>
</evidence>
<evidence type="ECO:0000313" key="14">
    <source>
        <dbReference type="Proteomes" id="UP000002943"/>
    </source>
</evidence>
<dbReference type="RefSeq" id="WP_009601638.1">
    <property type="nucleotide sequence ID" value="NZ_AEIU01000075.1"/>
</dbReference>
<accession>E3BKR2</accession>
<evidence type="ECO:0000256" key="5">
    <source>
        <dbReference type="ARBA" id="ARBA00022519"/>
    </source>
</evidence>
<keyword evidence="7 9" id="KW-1133">Transmembrane helix</keyword>
<dbReference type="PANTHER" id="PTHR30386">
    <property type="entry name" value="MEMBRANE FUSION SUBUNIT OF EMRAB-TOLC MULTIDRUG EFFLUX PUMP"/>
    <property type="match status" value="1"/>
</dbReference>
<dbReference type="Pfam" id="PF26002">
    <property type="entry name" value="Beta-barrel_AprE"/>
    <property type="match status" value="1"/>
</dbReference>
<dbReference type="GO" id="GO:0005886">
    <property type="term" value="C:plasma membrane"/>
    <property type="evidence" value="ECO:0007669"/>
    <property type="project" value="UniProtKB-SubCell"/>
</dbReference>
<organism evidence="13 14">
    <name type="scientific">Vibrio caribbeanicus ATCC BAA-2122</name>
    <dbReference type="NCBI Taxonomy" id="796620"/>
    <lineage>
        <taxon>Bacteria</taxon>
        <taxon>Pseudomonadati</taxon>
        <taxon>Pseudomonadota</taxon>
        <taxon>Gammaproteobacteria</taxon>
        <taxon>Vibrionales</taxon>
        <taxon>Vibrionaceae</taxon>
        <taxon>Vibrio</taxon>
    </lineage>
</organism>
<evidence type="ECO:0000256" key="6">
    <source>
        <dbReference type="ARBA" id="ARBA00022692"/>
    </source>
</evidence>
<dbReference type="GO" id="GO:0015031">
    <property type="term" value="P:protein transport"/>
    <property type="evidence" value="ECO:0007669"/>
    <property type="project" value="InterPro"/>
</dbReference>
<dbReference type="InterPro" id="IPR010129">
    <property type="entry name" value="T1SS_HlyD"/>
</dbReference>
<evidence type="ECO:0000259" key="11">
    <source>
        <dbReference type="Pfam" id="PF25994"/>
    </source>
</evidence>
<gene>
    <name evidence="13" type="ORF">VIBC2010_11844</name>
</gene>
<dbReference type="NCBIfam" id="TIGR01843">
    <property type="entry name" value="type_I_hlyD"/>
    <property type="match status" value="1"/>
</dbReference>
<feature type="domain" description="AprE-like beta-barrel" evidence="12">
    <location>
        <begin position="328"/>
        <end position="416"/>
    </location>
</feature>
<dbReference type="eggNOG" id="COG0845">
    <property type="taxonomic scope" value="Bacteria"/>
</dbReference>
<dbReference type="SUPFAM" id="SSF111369">
    <property type="entry name" value="HlyD-like secretion proteins"/>
    <property type="match status" value="1"/>
</dbReference>
<keyword evidence="14" id="KW-1185">Reference proteome</keyword>
<keyword evidence="3 9" id="KW-0813">Transport</keyword>
<keyword evidence="8 9" id="KW-0472">Membrane</keyword>
<evidence type="ECO:0000256" key="4">
    <source>
        <dbReference type="ARBA" id="ARBA00022475"/>
    </source>
</evidence>
<evidence type="ECO:0000256" key="9">
    <source>
        <dbReference type="RuleBase" id="RU365093"/>
    </source>
</evidence>
<evidence type="ECO:0000256" key="10">
    <source>
        <dbReference type="SAM" id="Coils"/>
    </source>
</evidence>
<evidence type="ECO:0000259" key="12">
    <source>
        <dbReference type="Pfam" id="PF26002"/>
    </source>
</evidence>
<evidence type="ECO:0000256" key="7">
    <source>
        <dbReference type="ARBA" id="ARBA00022989"/>
    </source>
</evidence>